<organism evidence="1 2">
    <name type="scientific">Novosphingobium silvae</name>
    <dbReference type="NCBI Taxonomy" id="2692619"/>
    <lineage>
        <taxon>Bacteria</taxon>
        <taxon>Pseudomonadati</taxon>
        <taxon>Pseudomonadota</taxon>
        <taxon>Alphaproteobacteria</taxon>
        <taxon>Sphingomonadales</taxon>
        <taxon>Sphingomonadaceae</taxon>
        <taxon>Novosphingobium</taxon>
    </lineage>
</organism>
<sequence length="398" mass="42949">MPLGGLSRLLHHSRQSTPRSGLAEISAALALGRLDGRVASMGHRVERIFAARIVRMVLVDALRSEGHAFTDARFHSWFAGLSTLSDEPSRSARPPRTMCLAILTELNHSGWAPMAELARAMLPALLAPADHFETATSSEDAHQEVHAVLAVARSLLTSIGVRQEPDPSAELCELHDAIGADVTFTHQEPIFSSLPRGPIGAKPRHLVSRPPRPPFWALDLLWGERLFAQGLMSVPLPFPGLVKPMTENVDDLDQPDPVSEVAAALRHSAERLIAALKDADVAVRTIVDGQLCHRNTSRAPMIFGILAGFGQLRGAQLEAIIGASRLGTRKMLSTLEKSGLLHQTRTAGADLFSVRLKAEARSVVDRGKDTPALSREALDDYDTSMAAIDALLARTGAH</sequence>
<accession>A0A7X4K8Y2</accession>
<gene>
    <name evidence="1" type="ORF">GR702_17170</name>
</gene>
<dbReference type="EMBL" id="WVTD01000016">
    <property type="protein sequence ID" value="MYL99502.1"/>
    <property type="molecule type" value="Genomic_DNA"/>
</dbReference>
<protein>
    <submittedName>
        <fullName evidence="1">Uncharacterized protein</fullName>
    </submittedName>
</protein>
<evidence type="ECO:0000313" key="1">
    <source>
        <dbReference type="EMBL" id="MYL99502.1"/>
    </source>
</evidence>
<dbReference type="Proteomes" id="UP000465810">
    <property type="component" value="Unassembled WGS sequence"/>
</dbReference>
<name>A0A7X4K8Y2_9SPHN</name>
<comment type="caution">
    <text evidence="1">The sequence shown here is derived from an EMBL/GenBank/DDBJ whole genome shotgun (WGS) entry which is preliminary data.</text>
</comment>
<reference evidence="1 2" key="1">
    <citation type="submission" date="2019-12" db="EMBL/GenBank/DDBJ databases">
        <authorList>
            <person name="Feng G."/>
            <person name="Zhu H."/>
        </authorList>
    </citation>
    <scope>NUCLEOTIDE SEQUENCE [LARGE SCALE GENOMIC DNA]</scope>
    <source>
        <strain evidence="1 2">FGD1</strain>
    </source>
</reference>
<proteinExistence type="predicted"/>
<evidence type="ECO:0000313" key="2">
    <source>
        <dbReference type="Proteomes" id="UP000465810"/>
    </source>
</evidence>
<keyword evidence="2" id="KW-1185">Reference proteome</keyword>
<dbReference type="AlphaFoldDB" id="A0A7X4K8Y2"/>
<dbReference type="RefSeq" id="WP_160986989.1">
    <property type="nucleotide sequence ID" value="NZ_WVTD01000016.1"/>
</dbReference>